<proteinExistence type="predicted"/>
<keyword evidence="2" id="KW-1185">Reference proteome</keyword>
<gene>
    <name evidence="1" type="ORF">NST17_21250</name>
</gene>
<evidence type="ECO:0000313" key="1">
    <source>
        <dbReference type="EMBL" id="MEL3959685.1"/>
    </source>
</evidence>
<dbReference type="RefSeq" id="WP_342021264.1">
    <property type="nucleotide sequence ID" value="NZ_JBBYAK010000004.1"/>
</dbReference>
<dbReference type="EMBL" id="JBBYAK010000004">
    <property type="protein sequence ID" value="MEL3959685.1"/>
    <property type="molecule type" value="Genomic_DNA"/>
</dbReference>
<reference evidence="1 2" key="1">
    <citation type="submission" date="2024-03" db="EMBL/GenBank/DDBJ databases">
        <title>Bacilli Hybrid Assemblies.</title>
        <authorList>
            <person name="Kovac J."/>
        </authorList>
    </citation>
    <scope>NUCLEOTIDE SEQUENCE [LARGE SCALE GENOMIC DNA]</scope>
    <source>
        <strain evidence="1 2">FSL M8-0022</strain>
    </source>
</reference>
<evidence type="ECO:0008006" key="3">
    <source>
        <dbReference type="Google" id="ProtNLM"/>
    </source>
</evidence>
<accession>A0ABU9K6N7</accession>
<name>A0ABU9K6N7_9BACI</name>
<organism evidence="1 2">
    <name type="scientific">Caldifermentibacillus hisashii</name>
    <dbReference type="NCBI Taxonomy" id="996558"/>
    <lineage>
        <taxon>Bacteria</taxon>
        <taxon>Bacillati</taxon>
        <taxon>Bacillota</taxon>
        <taxon>Bacilli</taxon>
        <taxon>Bacillales</taxon>
        <taxon>Bacillaceae</taxon>
        <taxon>Caldifermentibacillus</taxon>
    </lineage>
</organism>
<dbReference type="Proteomes" id="UP001459714">
    <property type="component" value="Unassembled WGS sequence"/>
</dbReference>
<sequence length="57" mass="6192">MKTGDRVMSNPAIQEIVPSGSLGTVQEAYPDGWGIVKFDDGTKLLIRLNGNFVVVKE</sequence>
<evidence type="ECO:0000313" key="2">
    <source>
        <dbReference type="Proteomes" id="UP001459714"/>
    </source>
</evidence>
<protein>
    <recommendedName>
        <fullName evidence="3">DUF4314 domain-containing protein</fullName>
    </recommendedName>
</protein>
<comment type="caution">
    <text evidence="1">The sequence shown here is derived from an EMBL/GenBank/DDBJ whole genome shotgun (WGS) entry which is preliminary data.</text>
</comment>